<dbReference type="InterPro" id="IPR037221">
    <property type="entry name" value="H-type_lectin_dom_sf"/>
</dbReference>
<dbReference type="AlphaFoldDB" id="A0A9J7KXH8"/>
<keyword evidence="3" id="KW-1185">Reference proteome</keyword>
<dbReference type="Gene3D" id="1.20.58.130">
    <property type="match status" value="1"/>
</dbReference>
<dbReference type="OrthoDB" id="10171507at2759"/>
<organism evidence="3 4">
    <name type="scientific">Branchiostoma floridae</name>
    <name type="common">Florida lancelet</name>
    <name type="synonym">Amphioxus</name>
    <dbReference type="NCBI Taxonomy" id="7739"/>
    <lineage>
        <taxon>Eukaryota</taxon>
        <taxon>Metazoa</taxon>
        <taxon>Chordata</taxon>
        <taxon>Cephalochordata</taxon>
        <taxon>Leptocardii</taxon>
        <taxon>Amphioxiformes</taxon>
        <taxon>Branchiostomatidae</taxon>
        <taxon>Branchiostoma</taxon>
    </lineage>
</organism>
<reference evidence="3" key="1">
    <citation type="journal article" date="2020" name="Nat. Ecol. Evol.">
        <title>Deeply conserved synteny resolves early events in vertebrate evolution.</title>
        <authorList>
            <person name="Simakov O."/>
            <person name="Marletaz F."/>
            <person name="Yue J.X."/>
            <person name="O'Connell B."/>
            <person name="Jenkins J."/>
            <person name="Brandt A."/>
            <person name="Calef R."/>
            <person name="Tung C.H."/>
            <person name="Huang T.K."/>
            <person name="Schmutz J."/>
            <person name="Satoh N."/>
            <person name="Yu J.K."/>
            <person name="Putnam N.H."/>
            <person name="Green R.E."/>
            <person name="Rokhsar D.S."/>
        </authorList>
    </citation>
    <scope>NUCLEOTIDE SEQUENCE [LARGE SCALE GENOMIC DNA]</scope>
    <source>
        <strain evidence="3">S238N-H82</strain>
    </source>
</reference>
<dbReference type="RefSeq" id="XP_035671528.1">
    <property type="nucleotide sequence ID" value="XM_035815635.1"/>
</dbReference>
<evidence type="ECO:0000256" key="1">
    <source>
        <dbReference type="SAM" id="Coils"/>
    </source>
</evidence>
<accession>A0A9J7KXH8</accession>
<dbReference type="Pfam" id="PF09458">
    <property type="entry name" value="H_lectin"/>
    <property type="match status" value="1"/>
</dbReference>
<protein>
    <submittedName>
        <fullName evidence="4">Uncharacterized protein LOC118412640 isoform X1</fullName>
    </submittedName>
</protein>
<evidence type="ECO:0000313" key="4">
    <source>
        <dbReference type="RefSeq" id="XP_035671528.1"/>
    </source>
</evidence>
<feature type="coiled-coil region" evidence="1">
    <location>
        <begin position="133"/>
        <end position="185"/>
    </location>
</feature>
<evidence type="ECO:0000313" key="3">
    <source>
        <dbReference type="Proteomes" id="UP000001554"/>
    </source>
</evidence>
<sequence length="279" mass="31840">MRTVERWYRRQVLTSHCRRSVSPFVVKNMHELITLVGEISFPWERAKDTSTRDVMVFSASFLIFDASRALSLQSVLEQLQADMLQLQADDKAIQAEMQQLRHDTAAKDQEFQTEIGQLQTEMATKDQMYQAEIQQLHAKDQEMEAEIQQIQNEMAAKDQMHQADIQQLQTEMGAKDQRIQDLEQRDYIERCESGVFETPDDVFTSGDGDRHLDLTATFSRAFRTTPVVTVGLTSLDHFPGHTRAKATVVSVSTTSLTVRIGTWASSQLYAAYVHWMACA</sequence>
<gene>
    <name evidence="4" type="primary">LOC118412640</name>
</gene>
<dbReference type="KEGG" id="bfo:118412640"/>
<keyword evidence="1" id="KW-0175">Coiled coil</keyword>
<dbReference type="InterPro" id="IPR019019">
    <property type="entry name" value="H-type_lectin_domain"/>
</dbReference>
<dbReference type="Proteomes" id="UP000001554">
    <property type="component" value="Chromosome 3"/>
</dbReference>
<name>A0A9J7KXH8_BRAFL</name>
<dbReference type="SUPFAM" id="SSF141086">
    <property type="entry name" value="Agglutinin HPA-like"/>
    <property type="match status" value="1"/>
</dbReference>
<dbReference type="GO" id="GO:0030246">
    <property type="term" value="F:carbohydrate binding"/>
    <property type="evidence" value="ECO:0007669"/>
    <property type="project" value="InterPro"/>
</dbReference>
<evidence type="ECO:0000259" key="2">
    <source>
        <dbReference type="Pfam" id="PF09458"/>
    </source>
</evidence>
<reference evidence="4" key="2">
    <citation type="submission" date="2025-08" db="UniProtKB">
        <authorList>
            <consortium name="RefSeq"/>
        </authorList>
    </citation>
    <scope>IDENTIFICATION</scope>
    <source>
        <strain evidence="4">S238N-H82</strain>
        <tissue evidence="4">Testes</tissue>
    </source>
</reference>
<proteinExistence type="predicted"/>
<dbReference type="GeneID" id="118412640"/>
<dbReference type="Gene3D" id="2.60.40.2080">
    <property type="match status" value="1"/>
</dbReference>
<feature type="coiled-coil region" evidence="1">
    <location>
        <begin position="69"/>
        <end position="103"/>
    </location>
</feature>
<dbReference type="GO" id="GO:0007155">
    <property type="term" value="P:cell adhesion"/>
    <property type="evidence" value="ECO:0007669"/>
    <property type="project" value="InterPro"/>
</dbReference>
<feature type="domain" description="H-type lectin" evidence="2">
    <location>
        <begin position="216"/>
        <end position="277"/>
    </location>
</feature>